<organism evidence="1">
    <name type="scientific">Homalodisca liturata</name>
    <dbReference type="NCBI Taxonomy" id="320908"/>
    <lineage>
        <taxon>Eukaryota</taxon>
        <taxon>Metazoa</taxon>
        <taxon>Ecdysozoa</taxon>
        <taxon>Arthropoda</taxon>
        <taxon>Hexapoda</taxon>
        <taxon>Insecta</taxon>
        <taxon>Pterygota</taxon>
        <taxon>Neoptera</taxon>
        <taxon>Paraneoptera</taxon>
        <taxon>Hemiptera</taxon>
        <taxon>Auchenorrhyncha</taxon>
        <taxon>Membracoidea</taxon>
        <taxon>Cicadellidae</taxon>
        <taxon>Cicadellinae</taxon>
        <taxon>Proconiini</taxon>
        <taxon>Homalodisca</taxon>
    </lineage>
</organism>
<protein>
    <recommendedName>
        <fullName evidence="2">Endonuclease/exonuclease/phosphatase domain-containing protein</fullName>
    </recommendedName>
</protein>
<dbReference type="EMBL" id="GECU01031610">
    <property type="protein sequence ID" value="JAS76096.1"/>
    <property type="molecule type" value="Transcribed_RNA"/>
</dbReference>
<feature type="non-terminal residue" evidence="1">
    <location>
        <position position="109"/>
    </location>
</feature>
<sequence length="109" mass="11913">SSSKTSGGGVLVAIKNSIQSHEIIHDSFIESLFISLPTYKMVLNCVYIPPGQPITIYKAYCELVDEVVSSLPPSSSLLLSGDFNIASYDCTTSERSITDRPKKELLENL</sequence>
<accession>A0A1B6HN44</accession>
<evidence type="ECO:0000313" key="1">
    <source>
        <dbReference type="EMBL" id="JAS76096.1"/>
    </source>
</evidence>
<reference evidence="1" key="1">
    <citation type="submission" date="2015-11" db="EMBL/GenBank/DDBJ databases">
        <title>De novo transcriptome assembly of four potential Pierce s Disease insect vectors from Arizona vineyards.</title>
        <authorList>
            <person name="Tassone E.E."/>
        </authorList>
    </citation>
    <scope>NUCLEOTIDE SEQUENCE</scope>
</reference>
<dbReference type="Gene3D" id="3.60.10.10">
    <property type="entry name" value="Endonuclease/exonuclease/phosphatase"/>
    <property type="match status" value="1"/>
</dbReference>
<name>A0A1B6HN44_9HEMI</name>
<dbReference type="InterPro" id="IPR036691">
    <property type="entry name" value="Endo/exonu/phosph_ase_sf"/>
</dbReference>
<evidence type="ECO:0008006" key="2">
    <source>
        <dbReference type="Google" id="ProtNLM"/>
    </source>
</evidence>
<proteinExistence type="predicted"/>
<dbReference type="AlphaFoldDB" id="A0A1B6HN44"/>
<dbReference type="SUPFAM" id="SSF56219">
    <property type="entry name" value="DNase I-like"/>
    <property type="match status" value="1"/>
</dbReference>
<gene>
    <name evidence="1" type="ORF">g.56706</name>
</gene>
<feature type="non-terminal residue" evidence="1">
    <location>
        <position position="1"/>
    </location>
</feature>